<name>R7RXB6_STEHR</name>
<accession>R7RXB6</accession>
<dbReference type="KEGG" id="shs:STEHIDRAFT_163698"/>
<feature type="region of interest" description="Disordered" evidence="1">
    <location>
        <begin position="745"/>
        <end position="848"/>
    </location>
</feature>
<feature type="region of interest" description="Disordered" evidence="1">
    <location>
        <begin position="494"/>
        <end position="515"/>
    </location>
</feature>
<reference evidence="4" key="1">
    <citation type="journal article" date="2012" name="Science">
        <title>The Paleozoic origin of enzymatic lignin decomposition reconstructed from 31 fungal genomes.</title>
        <authorList>
            <person name="Floudas D."/>
            <person name="Binder M."/>
            <person name="Riley R."/>
            <person name="Barry K."/>
            <person name="Blanchette R.A."/>
            <person name="Henrissat B."/>
            <person name="Martinez A.T."/>
            <person name="Otillar R."/>
            <person name="Spatafora J.W."/>
            <person name="Yadav J.S."/>
            <person name="Aerts A."/>
            <person name="Benoit I."/>
            <person name="Boyd A."/>
            <person name="Carlson A."/>
            <person name="Copeland A."/>
            <person name="Coutinho P.M."/>
            <person name="de Vries R.P."/>
            <person name="Ferreira P."/>
            <person name="Findley K."/>
            <person name="Foster B."/>
            <person name="Gaskell J."/>
            <person name="Glotzer D."/>
            <person name="Gorecki P."/>
            <person name="Heitman J."/>
            <person name="Hesse C."/>
            <person name="Hori C."/>
            <person name="Igarashi K."/>
            <person name="Jurgens J.A."/>
            <person name="Kallen N."/>
            <person name="Kersten P."/>
            <person name="Kohler A."/>
            <person name="Kuees U."/>
            <person name="Kumar T.K.A."/>
            <person name="Kuo A."/>
            <person name="LaButti K."/>
            <person name="Larrondo L.F."/>
            <person name="Lindquist E."/>
            <person name="Ling A."/>
            <person name="Lombard V."/>
            <person name="Lucas S."/>
            <person name="Lundell T."/>
            <person name="Martin R."/>
            <person name="McLaughlin D.J."/>
            <person name="Morgenstern I."/>
            <person name="Morin E."/>
            <person name="Murat C."/>
            <person name="Nagy L.G."/>
            <person name="Nolan M."/>
            <person name="Ohm R.A."/>
            <person name="Patyshakuliyeva A."/>
            <person name="Rokas A."/>
            <person name="Ruiz-Duenas F.J."/>
            <person name="Sabat G."/>
            <person name="Salamov A."/>
            <person name="Samejima M."/>
            <person name="Schmutz J."/>
            <person name="Slot J.C."/>
            <person name="St John F."/>
            <person name="Stenlid J."/>
            <person name="Sun H."/>
            <person name="Sun S."/>
            <person name="Syed K."/>
            <person name="Tsang A."/>
            <person name="Wiebenga A."/>
            <person name="Young D."/>
            <person name="Pisabarro A."/>
            <person name="Eastwood D.C."/>
            <person name="Martin F."/>
            <person name="Cullen D."/>
            <person name="Grigoriev I.V."/>
            <person name="Hibbett D.S."/>
        </authorList>
    </citation>
    <scope>NUCLEOTIDE SEQUENCE [LARGE SCALE GENOMIC DNA]</scope>
    <source>
        <strain evidence="4">FP-91666</strain>
    </source>
</reference>
<dbReference type="GeneID" id="18802413"/>
<feature type="compositionally biased region" description="Low complexity" evidence="1">
    <location>
        <begin position="458"/>
        <end position="475"/>
    </location>
</feature>
<sequence length="1071" mass="117125">MNPPPPRDADFPFGATHASAEFILRSSDGTNHVDFFVHKLILSMTSPFYKTMFTLPPPSTPPPPGPQSVDIERIVDGVQYVVLPVSEDAETTLHFLHHCYPYNNPPPTDPPILRKLLRVLHKFDMMDRLSHHVNTLIAFLARERPATAFAIAHLFKEKLGPAARDAAYLSLRRTSAQITQEQAALAHDDTELQHAFNRLIRYRQSCTSCARSTADNVNRISCYDVPGSMEKDWCSCPAYSTGYKPGRGIERYPMWVRDFMEGCKEVLEETPHPDMMLDARLYILPVKTAAGSGCARCRVTVDGLPLFGARLAKKVALALEGTFVSAAAHNIASDFCLRCTLVIPLNMYSDAQVLNWTLSSDDLGACPHADCKDICFGFWPLQDPTNIGLAMNPATLPMAKCMFCPHVAIFHKKKAAPNRPSASDFAPQANTAPQFPKTAGPTPTQSTLFGSRPPVYTPPAYSSTASTSTAPASSAFGFDPNVFKTHTSVRTDRVDQAQDAAPHPAPTNPRPTSIPSYAARAAGRSEDIGNNTMAQKEGKPQSKLQNHFHPSTDNATEASTNGRKRPKGSRKSKKSLGGQDVSGAKSLSSKAGDTVEFTIALLPNTAAVHGGYCRLPKADGLVRLDSLELVKTVKIFSDDSAENISEKITTLFRHVPELCESADACDEAHSTHPNDPNLPFAAWVPLFPRKIKRGVAPLLKPYPQTRQLDLSQLRRLAAASAVRNAKTAFKNLVLIALPQGRGDIADALGSDDDSEDETDDDDDDDDEDGDEEECEEEDASVLPSDTGGVEDPVGEGSNKGEESNGDLTDMPPPKRPRTDKGPSTSDTATESPSMSANSNTPASASGPSTTVLAWQQSWALYLLGNVVEPRPRNSSMWPSIPHAMYGPALASMKAMKAAHSVYYGKTTASTSLDELIFWNSFIVPFIDSIDFLKTLAAELPTFSSDEVTAATTKFGPHGLHEIAEGLSYVYTFLPTVTFPSHDVWKQYRTTLGEISKSIYGLVRNFYRCPTSPSPDVYSIPAIRLFARAVAQCDKKRELQIASEYDWRKLHVVFLLDSSKPEERRTNITHNK</sequence>
<dbReference type="PROSITE" id="PS50097">
    <property type="entry name" value="BTB"/>
    <property type="match status" value="1"/>
</dbReference>
<evidence type="ECO:0000256" key="1">
    <source>
        <dbReference type="SAM" id="MobiDB-lite"/>
    </source>
</evidence>
<dbReference type="Proteomes" id="UP000053927">
    <property type="component" value="Unassembled WGS sequence"/>
</dbReference>
<feature type="domain" description="BTB" evidence="2">
    <location>
        <begin position="20"/>
        <end position="54"/>
    </location>
</feature>
<protein>
    <recommendedName>
        <fullName evidence="2">BTB domain-containing protein</fullName>
    </recommendedName>
</protein>
<dbReference type="AlphaFoldDB" id="R7RXB6"/>
<feature type="compositionally biased region" description="Basic residues" evidence="1">
    <location>
        <begin position="562"/>
        <end position="574"/>
    </location>
</feature>
<evidence type="ECO:0000313" key="4">
    <source>
        <dbReference type="Proteomes" id="UP000053927"/>
    </source>
</evidence>
<dbReference type="RefSeq" id="XP_007311462.1">
    <property type="nucleotide sequence ID" value="XM_007311400.1"/>
</dbReference>
<feature type="region of interest" description="Disordered" evidence="1">
    <location>
        <begin position="419"/>
        <end position="478"/>
    </location>
</feature>
<dbReference type="InterPro" id="IPR011333">
    <property type="entry name" value="SKP1/BTB/POZ_sf"/>
</dbReference>
<dbReference type="InterPro" id="IPR000210">
    <property type="entry name" value="BTB/POZ_dom"/>
</dbReference>
<proteinExistence type="predicted"/>
<dbReference type="Gene3D" id="3.30.710.10">
    <property type="entry name" value="Potassium Channel Kv1.1, Chain A"/>
    <property type="match status" value="1"/>
</dbReference>
<keyword evidence="4" id="KW-1185">Reference proteome</keyword>
<gene>
    <name evidence="3" type="ORF">STEHIDRAFT_163698</name>
</gene>
<feature type="compositionally biased region" description="Polar residues" evidence="1">
    <location>
        <begin position="542"/>
        <end position="561"/>
    </location>
</feature>
<organism evidence="3 4">
    <name type="scientific">Stereum hirsutum (strain FP-91666)</name>
    <name type="common">White-rot fungus</name>
    <dbReference type="NCBI Taxonomy" id="721885"/>
    <lineage>
        <taxon>Eukaryota</taxon>
        <taxon>Fungi</taxon>
        <taxon>Dikarya</taxon>
        <taxon>Basidiomycota</taxon>
        <taxon>Agaricomycotina</taxon>
        <taxon>Agaricomycetes</taxon>
        <taxon>Russulales</taxon>
        <taxon>Stereaceae</taxon>
        <taxon>Stereum</taxon>
    </lineage>
</organism>
<feature type="region of interest" description="Disordered" evidence="1">
    <location>
        <begin position="530"/>
        <end position="589"/>
    </location>
</feature>
<feature type="compositionally biased region" description="Acidic residues" evidence="1">
    <location>
        <begin position="749"/>
        <end position="779"/>
    </location>
</feature>
<evidence type="ECO:0000313" key="3">
    <source>
        <dbReference type="EMBL" id="EIM79510.1"/>
    </source>
</evidence>
<feature type="compositionally biased region" description="Polar residues" evidence="1">
    <location>
        <begin position="821"/>
        <end position="848"/>
    </location>
</feature>
<dbReference type="EMBL" id="JH687404">
    <property type="protein sequence ID" value="EIM79510.1"/>
    <property type="molecule type" value="Genomic_DNA"/>
</dbReference>
<evidence type="ECO:0000259" key="2">
    <source>
        <dbReference type="PROSITE" id="PS50097"/>
    </source>
</evidence>